<feature type="domain" description="HTH lacI-type" evidence="4">
    <location>
        <begin position="1"/>
        <end position="56"/>
    </location>
</feature>
<sequence>MTDLLSVARLAGVSRATAARTFSTPEKVREATRNKVYAASKTLGFRPNYVARQLRTQSTRIIGVMLPTLSNPVFSEQLQAMENIARTGGYSLMVATTHYDPARESAVLENLLRQRVDGLVLTVANAQASQCLEKLEQEALPVVLVHNPAAGRRFVTVSVDNQQAMHQATRHLLTLGHTRIGMAAGPVQQSDRAQLRYQGYCQAMADAGLAPLPLIEMAHHTRVDIDTLRPWLGAPQGLTALLCSNDLLALSAIGNLQRLGYRIPEQLSVVGFDGIALGEMVCPALCSVVQPQRELGTVAMESMLGLLAGEDVCSQTLDIALRHGESTAAAQIFCCTTTRETS</sequence>
<dbReference type="RefSeq" id="WP_095847014.1">
    <property type="nucleotide sequence ID" value="NZ_CP014136.1"/>
</dbReference>
<dbReference type="Proteomes" id="UP000217182">
    <property type="component" value="Chromosome"/>
</dbReference>
<evidence type="ECO:0000259" key="4">
    <source>
        <dbReference type="PROSITE" id="PS50932"/>
    </source>
</evidence>
<gene>
    <name evidence="5" type="ORF">AWC35_14335</name>
</gene>
<dbReference type="InterPro" id="IPR010982">
    <property type="entry name" value="Lambda_DNA-bd_dom_sf"/>
</dbReference>
<dbReference type="InterPro" id="IPR028082">
    <property type="entry name" value="Peripla_BP_I"/>
</dbReference>
<dbReference type="SUPFAM" id="SSF47413">
    <property type="entry name" value="lambda repressor-like DNA-binding domains"/>
    <property type="match status" value="1"/>
</dbReference>
<proteinExistence type="predicted"/>
<evidence type="ECO:0000313" key="6">
    <source>
        <dbReference type="Proteomes" id="UP000217182"/>
    </source>
</evidence>
<dbReference type="Pfam" id="PF00532">
    <property type="entry name" value="Peripla_BP_1"/>
    <property type="match status" value="1"/>
</dbReference>
<evidence type="ECO:0000256" key="1">
    <source>
        <dbReference type="ARBA" id="ARBA00023015"/>
    </source>
</evidence>
<evidence type="ECO:0000256" key="3">
    <source>
        <dbReference type="ARBA" id="ARBA00023163"/>
    </source>
</evidence>
<dbReference type="CDD" id="cd01392">
    <property type="entry name" value="HTH_LacI"/>
    <property type="match status" value="1"/>
</dbReference>
<dbReference type="GO" id="GO:0003700">
    <property type="term" value="F:DNA-binding transcription factor activity"/>
    <property type="evidence" value="ECO:0007669"/>
    <property type="project" value="TreeGrafter"/>
</dbReference>
<name>A0A250B2N6_9GAMM</name>
<dbReference type="PANTHER" id="PTHR30146:SF138">
    <property type="entry name" value="TRANSCRIPTIONAL REGULATORY PROTEIN"/>
    <property type="match status" value="1"/>
</dbReference>
<dbReference type="SMART" id="SM00354">
    <property type="entry name" value="HTH_LACI"/>
    <property type="match status" value="1"/>
</dbReference>
<evidence type="ECO:0000256" key="2">
    <source>
        <dbReference type="ARBA" id="ARBA00023125"/>
    </source>
</evidence>
<dbReference type="KEGG" id="gqu:AWC35_14335"/>
<keyword evidence="3" id="KW-0804">Transcription</keyword>
<dbReference type="OrthoDB" id="5681588at2"/>
<keyword evidence="2" id="KW-0238">DNA-binding</keyword>
<dbReference type="Gene3D" id="3.40.50.2300">
    <property type="match status" value="2"/>
</dbReference>
<organism evidence="5 6">
    <name type="scientific">Gibbsiella quercinecans</name>
    <dbReference type="NCBI Taxonomy" id="929813"/>
    <lineage>
        <taxon>Bacteria</taxon>
        <taxon>Pseudomonadati</taxon>
        <taxon>Pseudomonadota</taxon>
        <taxon>Gammaproteobacteria</taxon>
        <taxon>Enterobacterales</taxon>
        <taxon>Yersiniaceae</taxon>
        <taxon>Gibbsiella</taxon>
    </lineage>
</organism>
<dbReference type="InterPro" id="IPR001761">
    <property type="entry name" value="Peripla_BP/Lac1_sug-bd_dom"/>
</dbReference>
<dbReference type="SUPFAM" id="SSF53822">
    <property type="entry name" value="Periplasmic binding protein-like I"/>
    <property type="match status" value="1"/>
</dbReference>
<dbReference type="GO" id="GO:0000976">
    <property type="term" value="F:transcription cis-regulatory region binding"/>
    <property type="evidence" value="ECO:0007669"/>
    <property type="project" value="TreeGrafter"/>
</dbReference>
<keyword evidence="6" id="KW-1185">Reference proteome</keyword>
<dbReference type="EMBL" id="CP014136">
    <property type="protein sequence ID" value="ATA20424.1"/>
    <property type="molecule type" value="Genomic_DNA"/>
</dbReference>
<dbReference type="PROSITE" id="PS50932">
    <property type="entry name" value="HTH_LACI_2"/>
    <property type="match status" value="1"/>
</dbReference>
<dbReference type="Pfam" id="PF00356">
    <property type="entry name" value="LacI"/>
    <property type="match status" value="1"/>
</dbReference>
<reference evidence="5 6" key="1">
    <citation type="submission" date="2016-01" db="EMBL/GenBank/DDBJ databases">
        <authorList>
            <person name="Oliw E.H."/>
        </authorList>
    </citation>
    <scope>NUCLEOTIDE SEQUENCE [LARGE SCALE GENOMIC DNA]</scope>
    <source>
        <strain evidence="5 6">FRB97</strain>
    </source>
</reference>
<accession>A0A250B2N6</accession>
<protein>
    <submittedName>
        <fullName evidence="5">GntR family transcriptional regulator</fullName>
    </submittedName>
</protein>
<dbReference type="InterPro" id="IPR000843">
    <property type="entry name" value="HTH_LacI"/>
</dbReference>
<dbReference type="Gene3D" id="1.10.260.40">
    <property type="entry name" value="lambda repressor-like DNA-binding domains"/>
    <property type="match status" value="1"/>
</dbReference>
<dbReference type="PANTHER" id="PTHR30146">
    <property type="entry name" value="LACI-RELATED TRANSCRIPTIONAL REPRESSOR"/>
    <property type="match status" value="1"/>
</dbReference>
<evidence type="ECO:0000313" key="5">
    <source>
        <dbReference type="EMBL" id="ATA20424.1"/>
    </source>
</evidence>
<dbReference type="AlphaFoldDB" id="A0A250B2N6"/>
<keyword evidence="1" id="KW-0805">Transcription regulation</keyword>